<dbReference type="Proteomes" id="UP001431209">
    <property type="component" value="Unassembled WGS sequence"/>
</dbReference>
<keyword evidence="2" id="KW-1185">Reference proteome</keyword>
<evidence type="ECO:0000313" key="2">
    <source>
        <dbReference type="Proteomes" id="UP001431209"/>
    </source>
</evidence>
<dbReference type="EMBL" id="JAOPGA020000997">
    <property type="protein sequence ID" value="KAL0483853.1"/>
    <property type="molecule type" value="Genomic_DNA"/>
</dbReference>
<dbReference type="AlphaFoldDB" id="A0AAW2Z3N3"/>
<organism evidence="1 2">
    <name type="scientific">Acrasis kona</name>
    <dbReference type="NCBI Taxonomy" id="1008807"/>
    <lineage>
        <taxon>Eukaryota</taxon>
        <taxon>Discoba</taxon>
        <taxon>Heterolobosea</taxon>
        <taxon>Tetramitia</taxon>
        <taxon>Eutetramitia</taxon>
        <taxon>Acrasidae</taxon>
        <taxon>Acrasis</taxon>
    </lineage>
</organism>
<protein>
    <submittedName>
        <fullName evidence="1">Uncharacterized protein</fullName>
    </submittedName>
</protein>
<reference evidence="1 2" key="1">
    <citation type="submission" date="2024-03" db="EMBL/GenBank/DDBJ databases">
        <title>The Acrasis kona genome and developmental transcriptomes reveal deep origins of eukaryotic multicellular pathways.</title>
        <authorList>
            <person name="Sheikh S."/>
            <person name="Fu C.-J."/>
            <person name="Brown M.W."/>
            <person name="Baldauf S.L."/>
        </authorList>
    </citation>
    <scope>NUCLEOTIDE SEQUENCE [LARGE SCALE GENOMIC DNA]</scope>
    <source>
        <strain evidence="1 2">ATCC MYA-3509</strain>
    </source>
</reference>
<accession>A0AAW2Z3N3</accession>
<comment type="caution">
    <text evidence="1">The sequence shown here is derived from an EMBL/GenBank/DDBJ whole genome shotgun (WGS) entry which is preliminary data.</text>
</comment>
<proteinExistence type="predicted"/>
<name>A0AAW2Z3N3_9EUKA</name>
<gene>
    <name evidence="1" type="ORF">AKO1_011870</name>
</gene>
<evidence type="ECO:0000313" key="1">
    <source>
        <dbReference type="EMBL" id="KAL0483853.1"/>
    </source>
</evidence>
<sequence length="95" mass="11287">MQPEKTIRMIDDIIAYNDREMSRIRRKRDKYLNKKYDKETRDLEALFQSGYQSPLYTPSTPSNRKSIEIILSPVVTIKKTLVRIRSFTSSPKMCR</sequence>